<evidence type="ECO:0000313" key="2">
    <source>
        <dbReference type="EMBL" id="JAH32770.1"/>
    </source>
</evidence>
<organism evidence="2">
    <name type="scientific">Anguilla anguilla</name>
    <name type="common">European freshwater eel</name>
    <name type="synonym">Muraena anguilla</name>
    <dbReference type="NCBI Taxonomy" id="7936"/>
    <lineage>
        <taxon>Eukaryota</taxon>
        <taxon>Metazoa</taxon>
        <taxon>Chordata</taxon>
        <taxon>Craniata</taxon>
        <taxon>Vertebrata</taxon>
        <taxon>Euteleostomi</taxon>
        <taxon>Actinopterygii</taxon>
        <taxon>Neopterygii</taxon>
        <taxon>Teleostei</taxon>
        <taxon>Anguilliformes</taxon>
        <taxon>Anguillidae</taxon>
        <taxon>Anguilla</taxon>
    </lineage>
</organism>
<dbReference type="EMBL" id="GBXM01075807">
    <property type="protein sequence ID" value="JAH32770.1"/>
    <property type="molecule type" value="Transcribed_RNA"/>
</dbReference>
<proteinExistence type="predicted"/>
<dbReference type="EMBL" id="GBXM01060762">
    <property type="protein sequence ID" value="JAH47815.1"/>
    <property type="molecule type" value="Transcribed_RNA"/>
</dbReference>
<dbReference type="EMBL" id="GBXM01067280">
    <property type="protein sequence ID" value="JAH41297.1"/>
    <property type="molecule type" value="Transcribed_RNA"/>
</dbReference>
<feature type="compositionally biased region" description="Basic and acidic residues" evidence="1">
    <location>
        <begin position="12"/>
        <end position="21"/>
    </location>
</feature>
<name>A0A0E9RWL2_ANGAN</name>
<sequence length="21" mass="2717">MFHRYIRKTGGYRKERSQHCY</sequence>
<feature type="compositionally biased region" description="Basic residues" evidence="1">
    <location>
        <begin position="1"/>
        <end position="11"/>
    </location>
</feature>
<reference evidence="2" key="2">
    <citation type="journal article" date="2015" name="Fish Shellfish Immunol.">
        <title>Early steps in the European eel (Anguilla anguilla)-Vibrio vulnificus interaction in the gills: Role of the RtxA13 toxin.</title>
        <authorList>
            <person name="Callol A."/>
            <person name="Pajuelo D."/>
            <person name="Ebbesson L."/>
            <person name="Teles M."/>
            <person name="MacKenzie S."/>
            <person name="Amaro C."/>
        </authorList>
    </citation>
    <scope>NUCLEOTIDE SEQUENCE</scope>
</reference>
<dbReference type="AlphaFoldDB" id="A0A0E9RWL2"/>
<evidence type="ECO:0000256" key="1">
    <source>
        <dbReference type="SAM" id="MobiDB-lite"/>
    </source>
</evidence>
<accession>A0A0E9RWL2</accession>
<protein>
    <submittedName>
        <fullName evidence="2">Uncharacterized protein</fullName>
    </submittedName>
</protein>
<feature type="region of interest" description="Disordered" evidence="1">
    <location>
        <begin position="1"/>
        <end position="21"/>
    </location>
</feature>
<reference evidence="2" key="1">
    <citation type="submission" date="2014-11" db="EMBL/GenBank/DDBJ databases">
        <authorList>
            <person name="Amaro Gonzalez C."/>
        </authorList>
    </citation>
    <scope>NUCLEOTIDE SEQUENCE</scope>
</reference>